<dbReference type="RefSeq" id="WP_206984812.1">
    <property type="nucleotide sequence ID" value="NZ_JAFLQZ010000007.1"/>
</dbReference>
<dbReference type="Proteomes" id="UP000664144">
    <property type="component" value="Unassembled WGS sequence"/>
</dbReference>
<gene>
    <name evidence="1" type="ORF">J0X19_13125</name>
</gene>
<name>A0A939EWW3_9BACT</name>
<reference evidence="1" key="1">
    <citation type="submission" date="2021-03" db="EMBL/GenBank/DDBJ databases">
        <authorList>
            <person name="Kim M.K."/>
        </authorList>
    </citation>
    <scope>NUCLEOTIDE SEQUENCE</scope>
    <source>
        <strain evidence="1">BT186</strain>
    </source>
</reference>
<evidence type="ECO:0000313" key="1">
    <source>
        <dbReference type="EMBL" id="MBO0358893.1"/>
    </source>
</evidence>
<organism evidence="1 2">
    <name type="scientific">Hymenobacter telluris</name>
    <dbReference type="NCBI Taxonomy" id="2816474"/>
    <lineage>
        <taxon>Bacteria</taxon>
        <taxon>Pseudomonadati</taxon>
        <taxon>Bacteroidota</taxon>
        <taxon>Cytophagia</taxon>
        <taxon>Cytophagales</taxon>
        <taxon>Hymenobacteraceae</taxon>
        <taxon>Hymenobacter</taxon>
    </lineage>
</organism>
<accession>A0A939EWW3</accession>
<keyword evidence="2" id="KW-1185">Reference proteome</keyword>
<dbReference type="AlphaFoldDB" id="A0A939EWW3"/>
<evidence type="ECO:0000313" key="2">
    <source>
        <dbReference type="Proteomes" id="UP000664144"/>
    </source>
</evidence>
<proteinExistence type="predicted"/>
<sequence>MNTYYTTLVAELGPPVCMVYFMSPDLRKDFEVDGTVPEPATYAGKAFRMNQCTTESEAMDWLLQEQQKENPMRKAV</sequence>
<comment type="caution">
    <text evidence="1">The sequence shown here is derived from an EMBL/GenBank/DDBJ whole genome shotgun (WGS) entry which is preliminary data.</text>
</comment>
<protein>
    <submittedName>
        <fullName evidence="1">Uncharacterized protein</fullName>
    </submittedName>
</protein>
<dbReference type="EMBL" id="JAFLQZ010000007">
    <property type="protein sequence ID" value="MBO0358893.1"/>
    <property type="molecule type" value="Genomic_DNA"/>
</dbReference>